<dbReference type="AlphaFoldDB" id="A0A2N8ZEQ7"/>
<proteinExistence type="predicted"/>
<evidence type="ECO:0000256" key="1">
    <source>
        <dbReference type="SAM" id="Phobius"/>
    </source>
</evidence>
<dbReference type="KEGG" id="vta:A2415"/>
<accession>A0A2N8ZEQ7</accession>
<reference evidence="2 3" key="1">
    <citation type="submission" date="2017-10" db="EMBL/GenBank/DDBJ databases">
        <authorList>
            <person name="Banno H."/>
            <person name="Chua N.-H."/>
        </authorList>
    </citation>
    <scope>NUCLEOTIDE SEQUENCE [LARGE SCALE GENOMIC DNA]</scope>
    <source>
        <strain evidence="2">Vibrio tapetis CECT4600</strain>
    </source>
</reference>
<dbReference type="Proteomes" id="UP000235828">
    <property type="component" value="Chromosome A"/>
</dbReference>
<evidence type="ECO:0000313" key="3">
    <source>
        <dbReference type="Proteomes" id="UP000235828"/>
    </source>
</evidence>
<dbReference type="EMBL" id="LT960611">
    <property type="protein sequence ID" value="SON50394.1"/>
    <property type="molecule type" value="Genomic_DNA"/>
</dbReference>
<keyword evidence="1" id="KW-0472">Membrane</keyword>
<evidence type="ECO:0000313" key="2">
    <source>
        <dbReference type="EMBL" id="SON50394.1"/>
    </source>
</evidence>
<protein>
    <submittedName>
        <fullName evidence="2">Putative Type 4 fimbrial biogenesis protein PilW</fullName>
    </submittedName>
</protein>
<feature type="transmembrane region" description="Helical" evidence="1">
    <location>
        <begin position="17"/>
        <end position="36"/>
    </location>
</feature>
<keyword evidence="1" id="KW-0812">Transmembrane</keyword>
<dbReference type="PIRSF" id="PIRSF004525">
    <property type="entry name" value="Pilin_peptidase-dep_B_prd"/>
    <property type="match status" value="1"/>
</dbReference>
<organism evidence="2 3">
    <name type="scientific">Vibrio tapetis subsp. tapetis</name>
    <dbReference type="NCBI Taxonomy" id="1671868"/>
    <lineage>
        <taxon>Bacteria</taxon>
        <taxon>Pseudomonadati</taxon>
        <taxon>Pseudomonadota</taxon>
        <taxon>Gammaproteobacteria</taxon>
        <taxon>Vibrionales</taxon>
        <taxon>Vibrionaceae</taxon>
        <taxon>Vibrio</taxon>
    </lineage>
</organism>
<dbReference type="InterPro" id="IPR016419">
    <property type="entry name" value="Prepilin_Pept-dep_B_prd"/>
</dbReference>
<keyword evidence="1" id="KW-1133">Transmembrane helix</keyword>
<sequence>MISASHSRQVGSSLVEFLIASSLSLIAISTIGSVYLTGARYANQRSQELVVLHSMRNTLSYITADAQRAGFSPLPANSVTIISGASKVWHTTPSSLAYGYFDGNTIESVFFKFADQSIKVCTTNSMAVASLNSCHRFYNFMDQNTIKVTNFSISQTGLGSQVSSAFLSISLSASMHDGSFPHTMTTSIKQRNWQ</sequence>
<keyword evidence="3" id="KW-1185">Reference proteome</keyword>
<gene>
    <name evidence="2" type="ORF">VTAP4600_A2415</name>
</gene>
<name>A0A2N8ZEQ7_9VIBR</name>